<gene>
    <name evidence="1" type="ORF">BOTBODRAFT_55485</name>
</gene>
<accession>A0A067MFQ8</accession>
<dbReference type="InterPro" id="IPR032675">
    <property type="entry name" value="LRR_dom_sf"/>
</dbReference>
<reference evidence="2" key="1">
    <citation type="journal article" date="2014" name="Proc. Natl. Acad. Sci. U.S.A.">
        <title>Extensive sampling of basidiomycete genomes demonstrates inadequacy of the white-rot/brown-rot paradigm for wood decay fungi.</title>
        <authorList>
            <person name="Riley R."/>
            <person name="Salamov A.A."/>
            <person name="Brown D.W."/>
            <person name="Nagy L.G."/>
            <person name="Floudas D."/>
            <person name="Held B.W."/>
            <person name="Levasseur A."/>
            <person name="Lombard V."/>
            <person name="Morin E."/>
            <person name="Otillar R."/>
            <person name="Lindquist E.A."/>
            <person name="Sun H."/>
            <person name="LaButti K.M."/>
            <person name="Schmutz J."/>
            <person name="Jabbour D."/>
            <person name="Luo H."/>
            <person name="Baker S.E."/>
            <person name="Pisabarro A.G."/>
            <person name="Walton J.D."/>
            <person name="Blanchette R.A."/>
            <person name="Henrissat B."/>
            <person name="Martin F."/>
            <person name="Cullen D."/>
            <person name="Hibbett D.S."/>
            <person name="Grigoriev I.V."/>
        </authorList>
    </citation>
    <scope>NUCLEOTIDE SEQUENCE [LARGE SCALE GENOMIC DNA]</scope>
    <source>
        <strain evidence="2">FD-172 SS1</strain>
    </source>
</reference>
<dbReference type="SUPFAM" id="SSF81383">
    <property type="entry name" value="F-box domain"/>
    <property type="match status" value="1"/>
</dbReference>
<dbReference type="AlphaFoldDB" id="A0A067MFQ8"/>
<organism evidence="1 2">
    <name type="scientific">Botryobasidium botryosum (strain FD-172 SS1)</name>
    <dbReference type="NCBI Taxonomy" id="930990"/>
    <lineage>
        <taxon>Eukaryota</taxon>
        <taxon>Fungi</taxon>
        <taxon>Dikarya</taxon>
        <taxon>Basidiomycota</taxon>
        <taxon>Agaricomycotina</taxon>
        <taxon>Agaricomycetes</taxon>
        <taxon>Cantharellales</taxon>
        <taxon>Botryobasidiaceae</taxon>
        <taxon>Botryobasidium</taxon>
    </lineage>
</organism>
<sequence length="493" mass="55576">MALSKSLPAIHRQGFHQPPSMARLNDDVFSTICSFLKTRHSLLNLALTCKAFNTIIIPKFLYARLEFENVFSSAGAEIESAVTFFDAIRRRESFGHAVRHVQIPCSENLDLHWSDTLPKMRNLRSIEIDRSDTPPALLKTISTLSRLHTLSLSPCAGESIEPLRGIRLRKLNANFTGRYNLTPDSALGEILLSSRDTLNELALSGISWRFVGPSIPMGVLRDNGDPIWPHVTWLIMLRLSDDSPVNLTYHFPSVIRFETRGTVTTMDQSYNQPFFAGLRSLEGEIGYLKLIERLGAHTKLQHAHIDTAKIFANTQLNSLPLPSTLRSLTLNLNAHSEFQRGRLGRLAAICPKVIFFSLNCGISHGGMCVDSLLAAILTHLSGLPLQCLCLQLGDSYDAHSTPGDRQEDMDMFARLARRNFPTLRFTCVTLLSNDSIHHDMRRLIDDELSEVPQEDGFDYIEYYEWRWMHEQVEECVESESAASVVFHDLLRGT</sequence>
<keyword evidence="2" id="KW-1185">Reference proteome</keyword>
<dbReference type="Gene3D" id="3.80.10.10">
    <property type="entry name" value="Ribonuclease Inhibitor"/>
    <property type="match status" value="1"/>
</dbReference>
<name>A0A067MFQ8_BOTB1</name>
<proteinExistence type="predicted"/>
<dbReference type="HOGENOM" id="CLU_039742_1_0_1"/>
<dbReference type="EMBL" id="KL198038">
    <property type="protein sequence ID" value="KDQ14324.1"/>
    <property type="molecule type" value="Genomic_DNA"/>
</dbReference>
<dbReference type="Proteomes" id="UP000027195">
    <property type="component" value="Unassembled WGS sequence"/>
</dbReference>
<dbReference type="InParanoid" id="A0A067MFQ8"/>
<evidence type="ECO:0000313" key="1">
    <source>
        <dbReference type="EMBL" id="KDQ14324.1"/>
    </source>
</evidence>
<dbReference type="InterPro" id="IPR036047">
    <property type="entry name" value="F-box-like_dom_sf"/>
</dbReference>
<protein>
    <submittedName>
        <fullName evidence="1">Uncharacterized protein</fullName>
    </submittedName>
</protein>
<dbReference type="SUPFAM" id="SSF52047">
    <property type="entry name" value="RNI-like"/>
    <property type="match status" value="1"/>
</dbReference>
<evidence type="ECO:0000313" key="2">
    <source>
        <dbReference type="Proteomes" id="UP000027195"/>
    </source>
</evidence>